<dbReference type="SUPFAM" id="SSF56281">
    <property type="entry name" value="Metallo-hydrolase/oxidoreductase"/>
    <property type="match status" value="1"/>
</dbReference>
<comment type="caution">
    <text evidence="4">The sequence shown here is derived from an EMBL/GenBank/DDBJ whole genome shotgun (WGS) entry which is preliminary data.</text>
</comment>
<dbReference type="Pfam" id="PF12706">
    <property type="entry name" value="Lactamase_B_2"/>
    <property type="match status" value="1"/>
</dbReference>
<name>A0A6P0H4B3_9ACTN</name>
<organism evidence="4 6">
    <name type="scientific">Modestobacter muralis</name>
    <dbReference type="NCBI Taxonomy" id="1608614"/>
    <lineage>
        <taxon>Bacteria</taxon>
        <taxon>Bacillati</taxon>
        <taxon>Actinomycetota</taxon>
        <taxon>Actinomycetes</taxon>
        <taxon>Geodermatophilales</taxon>
        <taxon>Geodermatophilaceae</taxon>
        <taxon>Modestobacter</taxon>
    </lineage>
</organism>
<dbReference type="EMBL" id="JAAGWH010000003">
    <property type="protein sequence ID" value="NEK92719.1"/>
    <property type="molecule type" value="Genomic_DNA"/>
</dbReference>
<dbReference type="AlphaFoldDB" id="A0A6P0H4B3"/>
<keyword evidence="5" id="KW-1185">Reference proteome</keyword>
<protein>
    <submittedName>
        <fullName evidence="4">MBL fold metallo-hydrolase</fullName>
    </submittedName>
</protein>
<dbReference type="RefSeq" id="WP_163609096.1">
    <property type="nucleotide sequence ID" value="NZ_JAAGWB010000003.1"/>
</dbReference>
<evidence type="ECO:0000313" key="5">
    <source>
        <dbReference type="Proteomes" id="UP000468828"/>
    </source>
</evidence>
<dbReference type="Gene3D" id="3.60.15.10">
    <property type="entry name" value="Ribonuclease Z/Hydroxyacylglutathione hydrolase-like"/>
    <property type="match status" value="1"/>
</dbReference>
<proteinExistence type="predicted"/>
<evidence type="ECO:0000313" key="4">
    <source>
        <dbReference type="EMBL" id="NEN49486.1"/>
    </source>
</evidence>
<evidence type="ECO:0000256" key="1">
    <source>
        <dbReference type="ARBA" id="ARBA00022801"/>
    </source>
</evidence>
<dbReference type="PANTHER" id="PTHR43546:SF9">
    <property type="entry name" value="L-ASCORBATE-6-PHOSPHATE LACTONASE ULAG-RELATED"/>
    <property type="match status" value="1"/>
</dbReference>
<dbReference type="EMBL" id="JAAGWB010000003">
    <property type="protein sequence ID" value="NEN49486.1"/>
    <property type="molecule type" value="Genomic_DNA"/>
</dbReference>
<dbReference type="GO" id="GO:0016787">
    <property type="term" value="F:hydrolase activity"/>
    <property type="evidence" value="ECO:0007669"/>
    <property type="project" value="UniProtKB-KW"/>
</dbReference>
<reference evidence="3 5" key="1">
    <citation type="submission" date="2020-01" db="EMBL/GenBank/DDBJ databases">
        <title>the WGS Modestobacter muralis CPCC 204518.</title>
        <authorList>
            <person name="Jiang Z."/>
        </authorList>
    </citation>
    <scope>NUCLEOTIDE SEQUENCE [LARGE SCALE GENOMIC DNA]</scope>
    <source>
        <strain evidence="3 5">DSM 100205</strain>
    </source>
</reference>
<keyword evidence="1 4" id="KW-0378">Hydrolase</keyword>
<gene>
    <name evidence="4" type="ORF">G3R41_00820</name>
    <name evidence="3" type="ORF">GCU67_00820</name>
</gene>
<dbReference type="InterPro" id="IPR001279">
    <property type="entry name" value="Metallo-B-lactamas"/>
</dbReference>
<dbReference type="Proteomes" id="UP000468828">
    <property type="component" value="Unassembled WGS sequence"/>
</dbReference>
<reference evidence="4 6" key="2">
    <citation type="submission" date="2020-02" db="EMBL/GenBank/DDBJ databases">
        <title>The WGS of Modestobacter muralis DSM 100205.</title>
        <authorList>
            <person name="Jiang Z."/>
        </authorList>
    </citation>
    <scope>NUCLEOTIDE SEQUENCE [LARGE SCALE GENOMIC DNA]</scope>
    <source>
        <strain evidence="4 6">DSM 100205</strain>
    </source>
</reference>
<evidence type="ECO:0000313" key="6">
    <source>
        <dbReference type="Proteomes" id="UP000471152"/>
    </source>
</evidence>
<evidence type="ECO:0000313" key="3">
    <source>
        <dbReference type="EMBL" id="NEK92719.1"/>
    </source>
</evidence>
<evidence type="ECO:0000259" key="2">
    <source>
        <dbReference type="Pfam" id="PF12706"/>
    </source>
</evidence>
<sequence>MRLTHVGGPTLLIEVAGWRILTDPTFDPPGRRYDFGWGTGSRKVAGPALQPAELLPVDVVLLTHDHHADNLDDAGRAFLPSVPVVVTTASGGRRLGARGLAPWETTVLSAPGRPDVEVTATPARHGPPLSRPVAGDVVGFSLRWEGQDDGVLWISGDTVPFAGLREVAERLRVDVAVLHLGGVRFPVTGPLRYSMTGRQAARLTAQLDARVVVPVHYEGWSHFVQDRPAVERELAQAPDDVWRRFRWLPMGEPVEVGHQEVPPALGTVL</sequence>
<feature type="domain" description="Metallo-beta-lactamase" evidence="2">
    <location>
        <begin position="19"/>
        <end position="217"/>
    </location>
</feature>
<dbReference type="InterPro" id="IPR036866">
    <property type="entry name" value="RibonucZ/Hydroxyglut_hydro"/>
</dbReference>
<dbReference type="PANTHER" id="PTHR43546">
    <property type="entry name" value="UPF0173 METAL-DEPENDENT HYDROLASE MJ1163-RELATED"/>
    <property type="match status" value="1"/>
</dbReference>
<dbReference type="Proteomes" id="UP000471152">
    <property type="component" value="Unassembled WGS sequence"/>
</dbReference>
<dbReference type="InterPro" id="IPR050114">
    <property type="entry name" value="UPF0173_UPF0282_UlaG_hydrolase"/>
</dbReference>
<accession>A0A6P0H4B3</accession>